<dbReference type="Pfam" id="PF19590">
    <property type="entry name" value="TrbL_3"/>
    <property type="match status" value="1"/>
</dbReference>
<feature type="compositionally biased region" description="Gly residues" evidence="1">
    <location>
        <begin position="324"/>
        <end position="343"/>
    </location>
</feature>
<organism evidence="3 4">
    <name type="scientific">Jatrophihabitans lederbergiae</name>
    <dbReference type="NCBI Taxonomy" id="3075547"/>
    <lineage>
        <taxon>Bacteria</taxon>
        <taxon>Bacillati</taxon>
        <taxon>Actinomycetota</taxon>
        <taxon>Actinomycetes</taxon>
        <taxon>Jatrophihabitantales</taxon>
        <taxon>Jatrophihabitantaceae</taxon>
        <taxon>Jatrophihabitans</taxon>
    </lineage>
</organism>
<proteinExistence type="predicted"/>
<comment type="caution">
    <text evidence="3">The sequence shown here is derived from an EMBL/GenBank/DDBJ whole genome shotgun (WGS) entry which is preliminary data.</text>
</comment>
<sequence length="534" mass="54279">MPPPSIFAATGHPLAVSIPNPFSVGSDQLTKTVVNAVTKAINAFFGGLVNDALNPLLTLLGKTLLTTPDPSALPRVGQLWENSRQIAVAVYALIILTAGILVMAYETLQTRQGIKEIAPRLVVGFITANMSLLLAGKAVSFANALSTGLLGQGVDATSAAGTLTSLVLNAVTNGGIFLSFIGIGLACVLLALLVGYVIRVALTVILITGAPLALMCHALPQTEGIARWWWRTFAGVLAIQIVQSLTLVAAMNVFLTPGGFSFFGPTADGLVNVIVTFALLYILHKIPFWILHSVQVGGGRSMLGGAVKGLIAYKTLGLMGLGGGGSGAGRPGGRPGPAGGGPRRGPRPGGPAPSGSGQPRRPRPVGPSSGAARMRSAPGSAVRSQAAPGALAASNPVAPRMPASNDRAASSPATPLAPAAVPPASPTRSRVSVPASLTEAPRRAIPVAHRPTGAAPPRPAALSRPAVLTGLGPTAPARPTARPRVASAPATGTGTDARVRPSVDLAGTTRRRPTRTPPPAPKAQPRSRRGDDAR</sequence>
<evidence type="ECO:0008006" key="5">
    <source>
        <dbReference type="Google" id="ProtNLM"/>
    </source>
</evidence>
<feature type="transmembrane region" description="Helical" evidence="2">
    <location>
        <begin position="200"/>
        <end position="220"/>
    </location>
</feature>
<accession>A0ABU2JFI0</accession>
<evidence type="ECO:0000313" key="4">
    <source>
        <dbReference type="Proteomes" id="UP001183176"/>
    </source>
</evidence>
<feature type="transmembrane region" description="Helical" evidence="2">
    <location>
        <begin position="260"/>
        <end position="283"/>
    </location>
</feature>
<dbReference type="Proteomes" id="UP001183176">
    <property type="component" value="Unassembled WGS sequence"/>
</dbReference>
<dbReference type="InterPro" id="IPR045782">
    <property type="entry name" value="TrbL_3"/>
</dbReference>
<feature type="transmembrane region" description="Helical" evidence="2">
    <location>
        <begin position="86"/>
        <end position="105"/>
    </location>
</feature>
<keyword evidence="2" id="KW-0812">Transmembrane</keyword>
<keyword evidence="4" id="KW-1185">Reference proteome</keyword>
<feature type="transmembrane region" description="Helical" evidence="2">
    <location>
        <begin position="117"/>
        <end position="136"/>
    </location>
</feature>
<dbReference type="RefSeq" id="WP_311424906.1">
    <property type="nucleotide sequence ID" value="NZ_JAVREH010000051.1"/>
</dbReference>
<feature type="transmembrane region" description="Helical" evidence="2">
    <location>
        <begin position="232"/>
        <end position="254"/>
    </location>
</feature>
<keyword evidence="2" id="KW-0472">Membrane</keyword>
<evidence type="ECO:0000256" key="1">
    <source>
        <dbReference type="SAM" id="MobiDB-lite"/>
    </source>
</evidence>
<name>A0ABU2JFI0_9ACTN</name>
<evidence type="ECO:0000313" key="3">
    <source>
        <dbReference type="EMBL" id="MDT0263761.1"/>
    </source>
</evidence>
<feature type="compositionally biased region" description="Low complexity" evidence="1">
    <location>
        <begin position="473"/>
        <end position="491"/>
    </location>
</feature>
<evidence type="ECO:0000256" key="2">
    <source>
        <dbReference type="SAM" id="Phobius"/>
    </source>
</evidence>
<feature type="compositionally biased region" description="Low complexity" evidence="1">
    <location>
        <begin position="408"/>
        <end position="419"/>
    </location>
</feature>
<keyword evidence="2" id="KW-1133">Transmembrane helix</keyword>
<reference evidence="4" key="1">
    <citation type="submission" date="2023-07" db="EMBL/GenBank/DDBJ databases">
        <title>30 novel species of actinomycetes from the DSMZ collection.</title>
        <authorList>
            <person name="Nouioui I."/>
        </authorList>
    </citation>
    <scope>NUCLEOTIDE SEQUENCE [LARGE SCALE GENOMIC DNA]</scope>
    <source>
        <strain evidence="4">DSM 44399</strain>
    </source>
</reference>
<gene>
    <name evidence="3" type="ORF">RM423_20510</name>
</gene>
<protein>
    <recommendedName>
        <fullName evidence="5">Type IV secretion system protein</fullName>
    </recommendedName>
</protein>
<dbReference type="EMBL" id="JAVREH010000051">
    <property type="protein sequence ID" value="MDT0263761.1"/>
    <property type="molecule type" value="Genomic_DNA"/>
</dbReference>
<feature type="region of interest" description="Disordered" evidence="1">
    <location>
        <begin position="324"/>
        <end position="534"/>
    </location>
</feature>
<feature type="transmembrane region" description="Helical" evidence="2">
    <location>
        <begin position="175"/>
        <end position="194"/>
    </location>
</feature>